<protein>
    <submittedName>
        <fullName evidence="5">Uncharacterized protein</fullName>
    </submittedName>
</protein>
<keyword evidence="6" id="KW-1185">Reference proteome</keyword>
<evidence type="ECO:0000259" key="2">
    <source>
        <dbReference type="Pfam" id="PF05699"/>
    </source>
</evidence>
<dbReference type="Pfam" id="PF14291">
    <property type="entry name" value="DUF4371"/>
    <property type="match status" value="1"/>
</dbReference>
<dbReference type="OrthoDB" id="6091699at2759"/>
<feature type="domain" description="HAT C-terminal dimerisation" evidence="2">
    <location>
        <begin position="624"/>
        <end position="678"/>
    </location>
</feature>
<feature type="compositionally biased region" description="Low complexity" evidence="1">
    <location>
        <begin position="39"/>
        <end position="49"/>
    </location>
</feature>
<dbReference type="InterPro" id="IPR057456">
    <property type="entry name" value="Znf_C17orf113"/>
</dbReference>
<dbReference type="InterPro" id="IPR012337">
    <property type="entry name" value="RNaseH-like_sf"/>
</dbReference>
<dbReference type="AlphaFoldDB" id="A0A8S3SG32"/>
<dbReference type="Pfam" id="PF05699">
    <property type="entry name" value="Dimer_Tnp_hAT"/>
    <property type="match status" value="1"/>
</dbReference>
<feature type="region of interest" description="Disordered" evidence="1">
    <location>
        <begin position="34"/>
        <end position="67"/>
    </location>
</feature>
<evidence type="ECO:0000256" key="1">
    <source>
        <dbReference type="SAM" id="MobiDB-lite"/>
    </source>
</evidence>
<evidence type="ECO:0000313" key="5">
    <source>
        <dbReference type="EMBL" id="CAG2218805.1"/>
    </source>
</evidence>
<organism evidence="5 6">
    <name type="scientific">Mytilus edulis</name>
    <name type="common">Blue mussel</name>
    <dbReference type="NCBI Taxonomy" id="6550"/>
    <lineage>
        <taxon>Eukaryota</taxon>
        <taxon>Metazoa</taxon>
        <taxon>Spiralia</taxon>
        <taxon>Lophotrochozoa</taxon>
        <taxon>Mollusca</taxon>
        <taxon>Bivalvia</taxon>
        <taxon>Autobranchia</taxon>
        <taxon>Pteriomorphia</taxon>
        <taxon>Mytilida</taxon>
        <taxon>Mytiloidea</taxon>
        <taxon>Mytilidae</taxon>
        <taxon>Mytilinae</taxon>
        <taxon>Mytilus</taxon>
    </lineage>
</organism>
<feature type="domain" description="C17orf113 probable zinc finger" evidence="4">
    <location>
        <begin position="95"/>
        <end position="149"/>
    </location>
</feature>
<dbReference type="SUPFAM" id="SSF53098">
    <property type="entry name" value="Ribonuclease H-like"/>
    <property type="match status" value="1"/>
</dbReference>
<dbReference type="GO" id="GO:0046983">
    <property type="term" value="F:protein dimerization activity"/>
    <property type="evidence" value="ECO:0007669"/>
    <property type="project" value="InterPro"/>
</dbReference>
<evidence type="ECO:0000313" key="6">
    <source>
        <dbReference type="Proteomes" id="UP000683360"/>
    </source>
</evidence>
<sequence length="709" mass="80181">MPSQKRRLAQQQNVNQKVAKQNCSITSFFNKDSTRTDETTVVETPTPTSNQDEVTQPITPSKPNNSKHKTGFDTAWLTAFTWLLVVKEPNSSGDMTDVMYCKLCKKHRTYGYNGSKTWVDNGYRCLRRDKIKEHQDSDQHKDSLKQEVNHTVSDMTAKISTTAQKSIRDALKVLYFLISHNLPLDMFSSFIDLCIELGATNLGNLRLAKCASYTSWDIVQELLDILSKEVTSTVISDMQKSPSYSVMVDEVSDNRTIKHLAICARYINPAGEIQNSFVTDVELQNATAETLTRTITSELTNHQLNLQDMTGFASDGAAVFLGKKTGVATRLKDINPSLITIHCRDHRLALATRDSFNSVPVMKKVDDTVEKLYKYYKYSCNHSASLKAVQIAFNQAPLTIKQAKHHRWLSHNQAVASIVRSYQAIVVDLETSNISSDPVGNGILKSLKDPTTLRCLLLLADTLPHLCTVSLLFQRRDVNLGMIKSTMDKTLKTLQIRKTQDGPWLLKEQQIAASINITTEPKADFNTKVRTPFLDQLIDNVTARFTDSDIIDQLSIIDLNGTDTLPSLYGFTELYTLADHFSMQPEDLQTQWQDFLQLVDSMSTQERSVTQLLKLLHTSDCGLQEMYPLVHQLYAITATLPLSTAEVERVFSQVKIIKTSHRSNLKTTTLNRLLNIKLNCNSILFDTLLDKVTNQFFQKKDRRLLQFTQ</sequence>
<dbReference type="InterPro" id="IPR008906">
    <property type="entry name" value="HATC_C_dom"/>
</dbReference>
<dbReference type="EMBL" id="CAJPWZ010001611">
    <property type="protein sequence ID" value="CAG2218805.1"/>
    <property type="molecule type" value="Genomic_DNA"/>
</dbReference>
<dbReference type="PANTHER" id="PTHR46880">
    <property type="entry name" value="RAS-ASSOCIATING DOMAIN-CONTAINING PROTEIN"/>
    <property type="match status" value="1"/>
</dbReference>
<reference evidence="5" key="1">
    <citation type="submission" date="2021-03" db="EMBL/GenBank/DDBJ databases">
        <authorList>
            <person name="Bekaert M."/>
        </authorList>
    </citation>
    <scope>NUCLEOTIDE SEQUENCE</scope>
</reference>
<dbReference type="Pfam" id="PF25431">
    <property type="entry name" value="zf-C17orf113"/>
    <property type="match status" value="1"/>
</dbReference>
<evidence type="ECO:0000259" key="3">
    <source>
        <dbReference type="Pfam" id="PF14291"/>
    </source>
</evidence>
<feature type="compositionally biased region" description="Polar residues" evidence="1">
    <location>
        <begin position="50"/>
        <end position="64"/>
    </location>
</feature>
<evidence type="ECO:0000259" key="4">
    <source>
        <dbReference type="Pfam" id="PF25431"/>
    </source>
</evidence>
<name>A0A8S3SG32_MYTED</name>
<feature type="domain" description="DUF4371" evidence="3">
    <location>
        <begin position="209"/>
        <end position="323"/>
    </location>
</feature>
<dbReference type="PANTHER" id="PTHR46880:SF5">
    <property type="entry name" value="DUF4371 DOMAIN-CONTAINING PROTEIN"/>
    <property type="match status" value="1"/>
</dbReference>
<proteinExistence type="predicted"/>
<gene>
    <name evidence="5" type="ORF">MEDL_32406</name>
</gene>
<accession>A0A8S3SG32</accession>
<dbReference type="Proteomes" id="UP000683360">
    <property type="component" value="Unassembled WGS sequence"/>
</dbReference>
<comment type="caution">
    <text evidence="5">The sequence shown here is derived from an EMBL/GenBank/DDBJ whole genome shotgun (WGS) entry which is preliminary data.</text>
</comment>
<dbReference type="InterPro" id="IPR025398">
    <property type="entry name" value="DUF4371"/>
</dbReference>